<dbReference type="Proteomes" id="UP001603857">
    <property type="component" value="Unassembled WGS sequence"/>
</dbReference>
<keyword evidence="2" id="KW-1185">Reference proteome</keyword>
<evidence type="ECO:0000313" key="1">
    <source>
        <dbReference type="EMBL" id="KAL2317107.1"/>
    </source>
</evidence>
<name>A0ABD1L0T0_9FABA</name>
<evidence type="ECO:0000313" key="2">
    <source>
        <dbReference type="Proteomes" id="UP001603857"/>
    </source>
</evidence>
<proteinExistence type="predicted"/>
<comment type="caution">
    <text evidence="1">The sequence shown here is derived from an EMBL/GenBank/DDBJ whole genome shotgun (WGS) entry which is preliminary data.</text>
</comment>
<protein>
    <recommendedName>
        <fullName evidence="3">Ribulose-1,5-bisphosphate carboxylase/oxygenase large subunit</fullName>
    </recommendedName>
</protein>
<sequence length="49" mass="5334">MLAGITKASPVPERFYLGGDYFSPVCTLAGSTTLWGFKTRGLGPTEPWR</sequence>
<gene>
    <name evidence="1" type="ORF">Fmac_030983</name>
</gene>
<organism evidence="1 2">
    <name type="scientific">Flemingia macrophylla</name>
    <dbReference type="NCBI Taxonomy" id="520843"/>
    <lineage>
        <taxon>Eukaryota</taxon>
        <taxon>Viridiplantae</taxon>
        <taxon>Streptophyta</taxon>
        <taxon>Embryophyta</taxon>
        <taxon>Tracheophyta</taxon>
        <taxon>Spermatophyta</taxon>
        <taxon>Magnoliopsida</taxon>
        <taxon>eudicotyledons</taxon>
        <taxon>Gunneridae</taxon>
        <taxon>Pentapetalae</taxon>
        <taxon>rosids</taxon>
        <taxon>fabids</taxon>
        <taxon>Fabales</taxon>
        <taxon>Fabaceae</taxon>
        <taxon>Papilionoideae</taxon>
        <taxon>50 kb inversion clade</taxon>
        <taxon>NPAAA clade</taxon>
        <taxon>indigoferoid/millettioid clade</taxon>
        <taxon>Phaseoleae</taxon>
        <taxon>Flemingia</taxon>
    </lineage>
</organism>
<dbReference type="AlphaFoldDB" id="A0ABD1L0T0"/>
<dbReference type="EMBL" id="JBGMDY010000011">
    <property type="protein sequence ID" value="KAL2317107.1"/>
    <property type="molecule type" value="Genomic_DNA"/>
</dbReference>
<accession>A0ABD1L0T0</accession>
<reference evidence="1 2" key="1">
    <citation type="submission" date="2024-08" db="EMBL/GenBank/DDBJ databases">
        <title>Insights into the chromosomal genome structure of Flemingia macrophylla.</title>
        <authorList>
            <person name="Ding Y."/>
            <person name="Zhao Y."/>
            <person name="Bi W."/>
            <person name="Wu M."/>
            <person name="Zhao G."/>
            <person name="Gong Y."/>
            <person name="Li W."/>
            <person name="Zhang P."/>
        </authorList>
    </citation>
    <scope>NUCLEOTIDE SEQUENCE [LARGE SCALE GENOMIC DNA]</scope>
    <source>
        <strain evidence="1">DYQJB</strain>
        <tissue evidence="1">Leaf</tissue>
    </source>
</reference>
<evidence type="ECO:0008006" key="3">
    <source>
        <dbReference type="Google" id="ProtNLM"/>
    </source>
</evidence>